<dbReference type="GO" id="GO:0035447">
    <property type="term" value="F:mycothiol synthase activity"/>
    <property type="evidence" value="ECO:0007669"/>
    <property type="project" value="UniProtKB-EC"/>
</dbReference>
<organism evidence="2 3">
    <name type="scientific">Botrimarina colliarenosi</name>
    <dbReference type="NCBI Taxonomy" id="2528001"/>
    <lineage>
        <taxon>Bacteria</taxon>
        <taxon>Pseudomonadati</taxon>
        <taxon>Planctomycetota</taxon>
        <taxon>Planctomycetia</taxon>
        <taxon>Pirellulales</taxon>
        <taxon>Lacipirellulaceae</taxon>
        <taxon>Botrimarina</taxon>
    </lineage>
</organism>
<dbReference type="PROSITE" id="PS51186">
    <property type="entry name" value="GNAT"/>
    <property type="match status" value="1"/>
</dbReference>
<keyword evidence="3" id="KW-1185">Reference proteome</keyword>
<proteinExistence type="predicted"/>
<dbReference type="InterPro" id="IPR016181">
    <property type="entry name" value="Acyl_CoA_acyltransferase"/>
</dbReference>
<dbReference type="AlphaFoldDB" id="A0A5C6AJ83"/>
<evidence type="ECO:0000313" key="2">
    <source>
        <dbReference type="EMBL" id="TWT99527.1"/>
    </source>
</evidence>
<name>A0A5C6AJ83_9BACT</name>
<keyword evidence="2" id="KW-0012">Acyltransferase</keyword>
<keyword evidence="2" id="KW-0808">Transferase</keyword>
<evidence type="ECO:0000313" key="3">
    <source>
        <dbReference type="Proteomes" id="UP000317421"/>
    </source>
</evidence>
<dbReference type="OrthoDB" id="214696at2"/>
<dbReference type="RefSeq" id="WP_146442387.1">
    <property type="nucleotide sequence ID" value="NZ_SJPR01000001.1"/>
</dbReference>
<dbReference type="SUPFAM" id="SSF55729">
    <property type="entry name" value="Acyl-CoA N-acyltransferases (Nat)"/>
    <property type="match status" value="1"/>
</dbReference>
<protein>
    <submittedName>
        <fullName evidence="2">Mycothiol acetyltransferase</fullName>
        <ecNumber evidence="2">2.3.1.189</ecNumber>
    </submittedName>
</protein>
<dbReference type="CDD" id="cd04301">
    <property type="entry name" value="NAT_SF"/>
    <property type="match status" value="1"/>
</dbReference>
<dbReference type="PANTHER" id="PTHR43072:SF60">
    <property type="entry name" value="L-2,4-DIAMINOBUTYRIC ACID ACETYLTRANSFERASE"/>
    <property type="match status" value="1"/>
</dbReference>
<accession>A0A5C6AJ83</accession>
<dbReference type="EC" id="2.3.1.189" evidence="2"/>
<reference evidence="2 3" key="1">
    <citation type="submission" date="2019-02" db="EMBL/GenBank/DDBJ databases">
        <title>Deep-cultivation of Planctomycetes and their phenomic and genomic characterization uncovers novel biology.</title>
        <authorList>
            <person name="Wiegand S."/>
            <person name="Jogler M."/>
            <person name="Boedeker C."/>
            <person name="Pinto D."/>
            <person name="Vollmers J."/>
            <person name="Rivas-Marin E."/>
            <person name="Kohn T."/>
            <person name="Peeters S.H."/>
            <person name="Heuer A."/>
            <person name="Rast P."/>
            <person name="Oberbeckmann S."/>
            <person name="Bunk B."/>
            <person name="Jeske O."/>
            <person name="Meyerdierks A."/>
            <person name="Storesund J.E."/>
            <person name="Kallscheuer N."/>
            <person name="Luecker S."/>
            <person name="Lage O.M."/>
            <person name="Pohl T."/>
            <person name="Merkel B.J."/>
            <person name="Hornburger P."/>
            <person name="Mueller R.-W."/>
            <person name="Bruemmer F."/>
            <person name="Labrenz M."/>
            <person name="Spormann A.M."/>
            <person name="Op Den Camp H."/>
            <person name="Overmann J."/>
            <person name="Amann R."/>
            <person name="Jetten M.S.M."/>
            <person name="Mascher T."/>
            <person name="Medema M.H."/>
            <person name="Devos D.P."/>
            <person name="Kaster A.-K."/>
            <person name="Ovreas L."/>
            <person name="Rohde M."/>
            <person name="Galperin M.Y."/>
            <person name="Jogler C."/>
        </authorList>
    </citation>
    <scope>NUCLEOTIDE SEQUENCE [LARGE SCALE GENOMIC DNA]</scope>
    <source>
        <strain evidence="2 3">Pla108</strain>
    </source>
</reference>
<dbReference type="Pfam" id="PF00583">
    <property type="entry name" value="Acetyltransf_1"/>
    <property type="match status" value="1"/>
</dbReference>
<gene>
    <name evidence="2" type="primary">mshD</name>
    <name evidence="2" type="ORF">Pla108_04690</name>
</gene>
<dbReference type="Gene3D" id="3.40.630.30">
    <property type="match status" value="1"/>
</dbReference>
<dbReference type="InterPro" id="IPR000182">
    <property type="entry name" value="GNAT_dom"/>
</dbReference>
<dbReference type="Proteomes" id="UP000317421">
    <property type="component" value="Unassembled WGS sequence"/>
</dbReference>
<sequence>MPDPSPVIRVAAPHEQRAALELALRPLPAASRGPLLDAVGATAGHPLGPLDALLVAVERERVVAATWAQPSPGAAAALWPPEWVGARPPHASAVELALVKGAAAACDAAGIALTQALFEIADDPRIAALQGARFREIAKLRYLGRTIRAADSPTAPDAVLTFEPLTQRDHSRLKRLLKRTYIDSLDCPGLDDYRDLDDVLESYRATGRYDALGWQFVQQGGDDIGVVIVAEHPDADQAELIYMGLVPEARGQGHGARLIKRAIRLAADYGSDQLMVAVDEGNTPARRAYERAGFASWAKRSVYVRARDVAG</sequence>
<dbReference type="PANTHER" id="PTHR43072">
    <property type="entry name" value="N-ACETYLTRANSFERASE"/>
    <property type="match status" value="1"/>
</dbReference>
<comment type="caution">
    <text evidence="2">The sequence shown here is derived from an EMBL/GenBank/DDBJ whole genome shotgun (WGS) entry which is preliminary data.</text>
</comment>
<feature type="domain" description="N-acetyltransferase" evidence="1">
    <location>
        <begin position="160"/>
        <end position="311"/>
    </location>
</feature>
<evidence type="ECO:0000259" key="1">
    <source>
        <dbReference type="PROSITE" id="PS51186"/>
    </source>
</evidence>
<dbReference type="EMBL" id="SJPR01000001">
    <property type="protein sequence ID" value="TWT99527.1"/>
    <property type="molecule type" value="Genomic_DNA"/>
</dbReference>